<accession>V8P598</accession>
<reference evidence="2 3" key="1">
    <citation type="journal article" date="2013" name="Proc. Natl. Acad. Sci. U.S.A.">
        <title>The king cobra genome reveals dynamic gene evolution and adaptation in the snake venom system.</title>
        <authorList>
            <person name="Vonk F.J."/>
            <person name="Casewell N.R."/>
            <person name="Henkel C.V."/>
            <person name="Heimberg A.M."/>
            <person name="Jansen H.J."/>
            <person name="McCleary R.J."/>
            <person name="Kerkkamp H.M."/>
            <person name="Vos R.A."/>
            <person name="Guerreiro I."/>
            <person name="Calvete J.J."/>
            <person name="Wuster W."/>
            <person name="Woods A.E."/>
            <person name="Logan J.M."/>
            <person name="Harrison R.A."/>
            <person name="Castoe T.A."/>
            <person name="de Koning A.P."/>
            <person name="Pollock D.D."/>
            <person name="Yandell M."/>
            <person name="Calderon D."/>
            <person name="Renjifo C."/>
            <person name="Currier R.B."/>
            <person name="Salgado D."/>
            <person name="Pla D."/>
            <person name="Sanz L."/>
            <person name="Hyder A.S."/>
            <person name="Ribeiro J.M."/>
            <person name="Arntzen J.W."/>
            <person name="van den Thillart G.E."/>
            <person name="Boetzer M."/>
            <person name="Pirovano W."/>
            <person name="Dirks R.P."/>
            <person name="Spaink H.P."/>
            <person name="Duboule D."/>
            <person name="McGlinn E."/>
            <person name="Kini R.M."/>
            <person name="Richardson M.K."/>
        </authorList>
    </citation>
    <scope>NUCLEOTIDE SEQUENCE</scope>
    <source>
        <tissue evidence="2">Blood</tissue>
    </source>
</reference>
<comment type="caution">
    <text evidence="2">The sequence shown here is derived from an EMBL/GenBank/DDBJ whole genome shotgun (WGS) entry which is preliminary data.</text>
</comment>
<feature type="compositionally biased region" description="Low complexity" evidence="1">
    <location>
        <begin position="205"/>
        <end position="216"/>
    </location>
</feature>
<proteinExistence type="predicted"/>
<feature type="region of interest" description="Disordered" evidence="1">
    <location>
        <begin position="196"/>
        <end position="219"/>
    </location>
</feature>
<dbReference type="AlphaFoldDB" id="V8P598"/>
<sequence length="268" mass="29716">MRCPIVAFQGEELKQFMSRVIQLLNGRRADCDCFSCRPNCPLKSVPSESAGEDEMEQELTEAESVQVGLLRISKACKQEGTELRRGARTTPYSCKGSESAEKAGSAQMEQATHEESALPSFTRHTWGMRLQEMLWGGAFTELSWINCSQRLLEVFWGGGVLLSPCSGTYLEHKRASLNCQLFVLPLCCALDHHTDGSSSYKQHRPTPSSSSTLPFTSRDEDDSMVGALRRREMARLGMDALAVSLTRFQVTNSSLLFPTPSSPTLYIC</sequence>
<dbReference type="Proteomes" id="UP000018936">
    <property type="component" value="Unassembled WGS sequence"/>
</dbReference>
<keyword evidence="3" id="KW-1185">Reference proteome</keyword>
<feature type="region of interest" description="Disordered" evidence="1">
    <location>
        <begin position="87"/>
        <end position="118"/>
    </location>
</feature>
<name>V8P598_OPHHA</name>
<protein>
    <submittedName>
        <fullName evidence="2">E3 ubiquitin-protein ligase TRAF7</fullName>
    </submittedName>
</protein>
<gene>
    <name evidence="2" type="primary">TRAF7</name>
    <name evidence="2" type="ORF">L345_04714</name>
</gene>
<evidence type="ECO:0000256" key="1">
    <source>
        <dbReference type="SAM" id="MobiDB-lite"/>
    </source>
</evidence>
<organism evidence="2 3">
    <name type="scientific">Ophiophagus hannah</name>
    <name type="common">King cobra</name>
    <name type="synonym">Naja hannah</name>
    <dbReference type="NCBI Taxonomy" id="8665"/>
    <lineage>
        <taxon>Eukaryota</taxon>
        <taxon>Metazoa</taxon>
        <taxon>Chordata</taxon>
        <taxon>Craniata</taxon>
        <taxon>Vertebrata</taxon>
        <taxon>Euteleostomi</taxon>
        <taxon>Lepidosauria</taxon>
        <taxon>Squamata</taxon>
        <taxon>Bifurcata</taxon>
        <taxon>Unidentata</taxon>
        <taxon>Episquamata</taxon>
        <taxon>Toxicofera</taxon>
        <taxon>Serpentes</taxon>
        <taxon>Colubroidea</taxon>
        <taxon>Elapidae</taxon>
        <taxon>Elapinae</taxon>
        <taxon>Ophiophagus</taxon>
    </lineage>
</organism>
<feature type="non-terminal residue" evidence="2">
    <location>
        <position position="1"/>
    </location>
</feature>
<dbReference type="EMBL" id="AZIM01000752">
    <property type="protein sequence ID" value="ETE69480.1"/>
    <property type="molecule type" value="Genomic_DNA"/>
</dbReference>
<evidence type="ECO:0000313" key="3">
    <source>
        <dbReference type="Proteomes" id="UP000018936"/>
    </source>
</evidence>
<evidence type="ECO:0000313" key="2">
    <source>
        <dbReference type="EMBL" id="ETE69480.1"/>
    </source>
</evidence>